<evidence type="ECO:0000313" key="2">
    <source>
        <dbReference type="Proteomes" id="UP001223586"/>
    </source>
</evidence>
<organism evidence="1 2">
    <name type="scientific">Bacillus chungangensis</name>
    <dbReference type="NCBI Taxonomy" id="587633"/>
    <lineage>
        <taxon>Bacteria</taxon>
        <taxon>Bacillati</taxon>
        <taxon>Bacillota</taxon>
        <taxon>Bacilli</taxon>
        <taxon>Bacillales</taxon>
        <taxon>Bacillaceae</taxon>
        <taxon>Bacillus</taxon>
    </lineage>
</organism>
<sequence length="90" mass="10813">MPEVYDFLARDPANGRVYRVQVKTMHFREDRRSLVVYARKGNGEPYTKDEVDYIIGIDNDRAFMFECEGQKEYWSTEQTVSRRWIQLQVN</sequence>
<dbReference type="Gene3D" id="3.40.1350.10">
    <property type="match status" value="1"/>
</dbReference>
<dbReference type="InterPro" id="IPR011856">
    <property type="entry name" value="tRNA_endonuc-like_dom_sf"/>
</dbReference>
<name>A0ABT9WNA1_9BACI</name>
<accession>A0ABT9WNA1</accession>
<dbReference type="Proteomes" id="UP001223586">
    <property type="component" value="Unassembled WGS sequence"/>
</dbReference>
<reference evidence="1 2" key="1">
    <citation type="submission" date="2023-07" db="EMBL/GenBank/DDBJ databases">
        <title>Genomic Encyclopedia of Type Strains, Phase IV (KMG-IV): sequencing the most valuable type-strain genomes for metagenomic binning, comparative biology and taxonomic classification.</title>
        <authorList>
            <person name="Goeker M."/>
        </authorList>
    </citation>
    <scope>NUCLEOTIDE SEQUENCE [LARGE SCALE GENOMIC DNA]</scope>
    <source>
        <strain evidence="1 2">DSM 23837</strain>
    </source>
</reference>
<protein>
    <recommendedName>
        <fullName evidence="3">PD(D/E)XK endonuclease domain-containing protein</fullName>
    </recommendedName>
</protein>
<comment type="caution">
    <text evidence="1">The sequence shown here is derived from an EMBL/GenBank/DDBJ whole genome shotgun (WGS) entry which is preliminary data.</text>
</comment>
<evidence type="ECO:0000313" key="1">
    <source>
        <dbReference type="EMBL" id="MDQ0174437.1"/>
    </source>
</evidence>
<proteinExistence type="predicted"/>
<dbReference type="EMBL" id="JAUSTT010000001">
    <property type="protein sequence ID" value="MDQ0174437.1"/>
    <property type="molecule type" value="Genomic_DNA"/>
</dbReference>
<evidence type="ECO:0008006" key="3">
    <source>
        <dbReference type="Google" id="ProtNLM"/>
    </source>
</evidence>
<keyword evidence="2" id="KW-1185">Reference proteome</keyword>
<gene>
    <name evidence="1" type="ORF">J2S08_000268</name>
</gene>